<name>A0AA36I1R6_9DINO</name>
<keyword evidence="3" id="KW-1185">Reference proteome</keyword>
<feature type="compositionally biased region" description="Basic and acidic residues" evidence="1">
    <location>
        <begin position="240"/>
        <end position="267"/>
    </location>
</feature>
<gene>
    <name evidence="2" type="ORF">EVOR1521_LOCUS7661</name>
</gene>
<feature type="region of interest" description="Disordered" evidence="1">
    <location>
        <begin position="240"/>
        <end position="301"/>
    </location>
</feature>
<organism evidence="2 3">
    <name type="scientific">Effrenium voratum</name>
    <dbReference type="NCBI Taxonomy" id="2562239"/>
    <lineage>
        <taxon>Eukaryota</taxon>
        <taxon>Sar</taxon>
        <taxon>Alveolata</taxon>
        <taxon>Dinophyceae</taxon>
        <taxon>Suessiales</taxon>
        <taxon>Symbiodiniaceae</taxon>
        <taxon>Effrenium</taxon>
    </lineage>
</organism>
<proteinExistence type="predicted"/>
<evidence type="ECO:0000313" key="2">
    <source>
        <dbReference type="EMBL" id="CAJ1379407.1"/>
    </source>
</evidence>
<dbReference type="Proteomes" id="UP001178507">
    <property type="component" value="Unassembled WGS sequence"/>
</dbReference>
<accession>A0AA36I1R6</accession>
<evidence type="ECO:0000256" key="1">
    <source>
        <dbReference type="SAM" id="MobiDB-lite"/>
    </source>
</evidence>
<feature type="region of interest" description="Disordered" evidence="1">
    <location>
        <begin position="1"/>
        <end position="99"/>
    </location>
</feature>
<dbReference type="EMBL" id="CAUJNA010000625">
    <property type="protein sequence ID" value="CAJ1379407.1"/>
    <property type="molecule type" value="Genomic_DNA"/>
</dbReference>
<feature type="compositionally biased region" description="Basic and acidic residues" evidence="1">
    <location>
        <begin position="31"/>
        <end position="57"/>
    </location>
</feature>
<feature type="compositionally biased region" description="Basic and acidic residues" evidence="1">
    <location>
        <begin position="78"/>
        <end position="91"/>
    </location>
</feature>
<reference evidence="2" key="1">
    <citation type="submission" date="2023-08" db="EMBL/GenBank/DDBJ databases">
        <authorList>
            <person name="Chen Y."/>
            <person name="Shah S."/>
            <person name="Dougan E. K."/>
            <person name="Thang M."/>
            <person name="Chan C."/>
        </authorList>
    </citation>
    <scope>NUCLEOTIDE SEQUENCE</scope>
</reference>
<dbReference type="AlphaFoldDB" id="A0AA36I1R6"/>
<sequence length="334" mass="36734">MPLSPMPVTALEEVEAKVSVPDGAGAAEAQGAEKPDTPETAKTADEPEDAEKPEAPDTSKAADAVDANAADEDEKDAEDVKEKDEVKDSEKPRRKAGLRARVLAELKSASPLDMMARLEAELAEHDGLIAAARAAEAAKQLLVEEAMVEVERESQVVKAAEEIEAQALTRVKDLQKRKREAAKKVAERKKEVQHQEDLLVLLGFEVERRRKLQEAEASAESEQDAKRQKIQELLQVAEEAKKAQDEMRQREKEARQAVRQLEKEQKQRLGPFGRRVARKAKAAEVEKTPAPEPASGEQGAVVNLVPVKCEAALRPFPARAEMTEKLIISIEDSQ</sequence>
<comment type="caution">
    <text evidence="2">The sequence shown here is derived from an EMBL/GenBank/DDBJ whole genome shotgun (WGS) entry which is preliminary data.</text>
</comment>
<evidence type="ECO:0000313" key="3">
    <source>
        <dbReference type="Proteomes" id="UP001178507"/>
    </source>
</evidence>
<protein>
    <submittedName>
        <fullName evidence="2">Uncharacterized protein</fullName>
    </submittedName>
</protein>